<accession>A0ABM8HDK5</accession>
<evidence type="ECO:0000313" key="2">
    <source>
        <dbReference type="EMBL" id="BDZ59071.1"/>
    </source>
</evidence>
<proteinExistence type="predicted"/>
<feature type="region of interest" description="Disordered" evidence="1">
    <location>
        <begin position="1"/>
        <end position="21"/>
    </location>
</feature>
<dbReference type="RefSeq" id="WP_289231262.1">
    <property type="nucleotide sequence ID" value="NZ_AP027735.1"/>
</dbReference>
<reference evidence="2" key="2">
    <citation type="submission" date="2023-02" db="EMBL/GenBank/DDBJ databases">
        <authorList>
            <person name="Sun Q."/>
            <person name="Mori K."/>
        </authorList>
    </citation>
    <scope>NUCLEOTIDE SEQUENCE</scope>
    <source>
        <strain evidence="2">NBRC 110608</strain>
    </source>
</reference>
<feature type="compositionally biased region" description="Basic and acidic residues" evidence="1">
    <location>
        <begin position="1"/>
        <end position="10"/>
    </location>
</feature>
<dbReference type="EMBL" id="AP027735">
    <property type="protein sequence ID" value="BDZ59071.1"/>
    <property type="molecule type" value="Genomic_DNA"/>
</dbReference>
<reference evidence="2" key="1">
    <citation type="journal article" date="2014" name="Int. J. Syst. Evol. Microbiol.">
        <title>Complete genome of a new Firmicutes species belonging to the dominant human colonic microbiota ('Ruminococcus bicirculans') reveals two chromosomes and a selective capacity to utilize plant glucans.</title>
        <authorList>
            <consortium name="NISC Comparative Sequencing Program"/>
            <person name="Wegmann U."/>
            <person name="Louis P."/>
            <person name="Goesmann A."/>
            <person name="Henrissat B."/>
            <person name="Duncan S.H."/>
            <person name="Flint H.J."/>
        </authorList>
    </citation>
    <scope>NUCLEOTIDE SEQUENCE</scope>
    <source>
        <strain evidence="2">NBRC 110608</strain>
    </source>
</reference>
<name>A0ABM8HDK5_9MICO</name>
<gene>
    <name evidence="2" type="ORF">GCM10025872_27280</name>
</gene>
<sequence>MSGLHREFRSHAASLPQSDDRRVDPRAFAEVAYRVLHDLDGMERDSTRMRISAVAHALGRAVNASGWRAIRDDTAGTRLELRFQARDAGPHHDDGIPVSSVVDGVGLHVLMSDAPAGTRARFQGTSVREVLLVGGYDPDAVAWAVEFYGDQWSADLLEVLPMAYTLVQAALRFPGGNRASEFSDGLFDGPPQRLSLVVEPEGEGEPR</sequence>
<organism evidence="2">
    <name type="scientific">Barrientosiimonas endolithica</name>
    <dbReference type="NCBI Taxonomy" id="1535208"/>
    <lineage>
        <taxon>Bacteria</taxon>
        <taxon>Bacillati</taxon>
        <taxon>Actinomycetota</taxon>
        <taxon>Actinomycetes</taxon>
        <taxon>Micrococcales</taxon>
        <taxon>Dermacoccaceae</taxon>
        <taxon>Barrientosiimonas</taxon>
    </lineage>
</organism>
<evidence type="ECO:0000256" key="1">
    <source>
        <dbReference type="SAM" id="MobiDB-lite"/>
    </source>
</evidence>
<protein>
    <submittedName>
        <fullName evidence="2">Uncharacterized protein</fullName>
    </submittedName>
</protein>